<keyword evidence="11" id="KW-0969">Cilium</keyword>
<dbReference type="PRINTS" id="PR00953">
    <property type="entry name" value="TYPE3IMRPROT"/>
</dbReference>
<dbReference type="InterPro" id="IPR006303">
    <property type="entry name" value="FliR"/>
</dbReference>
<evidence type="ECO:0000313" key="11">
    <source>
        <dbReference type="EMBL" id="UNH31873.1"/>
    </source>
</evidence>
<dbReference type="PANTHER" id="PTHR30065">
    <property type="entry name" value="FLAGELLAR BIOSYNTHETIC PROTEIN FLIR"/>
    <property type="match status" value="1"/>
</dbReference>
<evidence type="ECO:0000256" key="8">
    <source>
        <dbReference type="ARBA" id="ARBA00023143"/>
    </source>
</evidence>
<protein>
    <recommendedName>
        <fullName evidence="3 9">Flagellar biosynthetic protein FliR</fullName>
    </recommendedName>
</protein>
<proteinExistence type="inferred from homology"/>
<comment type="similarity">
    <text evidence="2 10">Belongs to the FliR/MopE/SpaR family.</text>
</comment>
<dbReference type="GO" id="GO:0009425">
    <property type="term" value="C:bacterial-type flagellum basal body"/>
    <property type="evidence" value="ECO:0007669"/>
    <property type="project" value="UniProtKB-SubCell"/>
</dbReference>
<feature type="transmembrane region" description="Helical" evidence="10">
    <location>
        <begin position="168"/>
        <end position="201"/>
    </location>
</feature>
<dbReference type="GO" id="GO:0005886">
    <property type="term" value="C:plasma membrane"/>
    <property type="evidence" value="ECO:0007669"/>
    <property type="project" value="UniProtKB-SubCell"/>
</dbReference>
<feature type="transmembrane region" description="Helical" evidence="10">
    <location>
        <begin position="213"/>
        <end position="236"/>
    </location>
</feature>
<dbReference type="RefSeq" id="WP_241542744.1">
    <property type="nucleotide sequence ID" value="NZ_CAWQWN010000001.1"/>
</dbReference>
<name>A0A9Q8Q558_9GAMM</name>
<keyword evidence="4 10" id="KW-1003">Cell membrane</keyword>
<evidence type="ECO:0000256" key="5">
    <source>
        <dbReference type="ARBA" id="ARBA00022692"/>
    </source>
</evidence>
<evidence type="ECO:0000256" key="9">
    <source>
        <dbReference type="NCBIfam" id="TIGR01400"/>
    </source>
</evidence>
<gene>
    <name evidence="11" type="primary">fliR</name>
    <name evidence="11" type="ORF">MNY72_06180</name>
</gene>
<keyword evidence="5 10" id="KW-0812">Transmembrane</keyword>
<dbReference type="AlphaFoldDB" id="A0A9Q8Q558"/>
<evidence type="ECO:0000256" key="1">
    <source>
        <dbReference type="ARBA" id="ARBA00002578"/>
    </source>
</evidence>
<accession>A0A9Q8Q558</accession>
<comment type="function">
    <text evidence="1 10">Role in flagellar biosynthesis.</text>
</comment>
<comment type="subcellular location">
    <subcellularLocation>
        <location evidence="10">Cell membrane</location>
        <topology evidence="10">Multi-pass membrane protein</topology>
    </subcellularLocation>
    <subcellularLocation>
        <location evidence="10">Bacterial flagellum basal body</location>
    </subcellularLocation>
</comment>
<organism evidence="11 12">
    <name type="scientific">Moellerella wisconsensis</name>
    <dbReference type="NCBI Taxonomy" id="158849"/>
    <lineage>
        <taxon>Bacteria</taxon>
        <taxon>Pseudomonadati</taxon>
        <taxon>Pseudomonadota</taxon>
        <taxon>Gammaproteobacteria</taxon>
        <taxon>Enterobacterales</taxon>
        <taxon>Morganellaceae</taxon>
        <taxon>Moellerella</taxon>
    </lineage>
</organism>
<keyword evidence="7 10" id="KW-0472">Membrane</keyword>
<evidence type="ECO:0000313" key="12">
    <source>
        <dbReference type="Proteomes" id="UP000829116"/>
    </source>
</evidence>
<evidence type="ECO:0000256" key="6">
    <source>
        <dbReference type="ARBA" id="ARBA00022989"/>
    </source>
</evidence>
<feature type="transmembrane region" description="Helical" evidence="10">
    <location>
        <begin position="15"/>
        <end position="33"/>
    </location>
</feature>
<dbReference type="PANTHER" id="PTHR30065:SF8">
    <property type="entry name" value="FLAGELLAR BIOSYNTHETIC PROTEIN FLIR"/>
    <property type="match status" value="1"/>
</dbReference>
<evidence type="ECO:0000256" key="2">
    <source>
        <dbReference type="ARBA" id="ARBA00009772"/>
    </source>
</evidence>
<reference evidence="11" key="1">
    <citation type="submission" date="2022-03" db="EMBL/GenBank/DDBJ databases">
        <title>ESBL-producing Moellerella wisconsensis and Escherichia marmotae isolated from wild game meat.</title>
        <authorList>
            <person name="Biggel M."/>
        </authorList>
    </citation>
    <scope>NUCLEOTIDE SEQUENCE</scope>
    <source>
        <strain evidence="11">W51</strain>
    </source>
</reference>
<keyword evidence="8 10" id="KW-0975">Bacterial flagellum</keyword>
<keyword evidence="6 10" id="KW-1133">Transmembrane helix</keyword>
<keyword evidence="11" id="KW-0966">Cell projection</keyword>
<sequence length="259" mass="29205">MITLNTTELLAILNQYFYIVVRLLAFMTIAPLFSEKAFPKKIKLLLALSISILVFPNITTNKTAILSLEGVMIIILQMIIGLLIGFALQFMIVTVKYIGELIGMQMGLSFAMFVDPSGGPNMPVISRFLNLIFILLLFSFNTHLWFLYLLVDSFNVIPISSIPLNKQGIWLVIQSAGYIFLYGLLFSLPFIFTLLMINIALGILNRMTPQLSVFVIGFPITMLSGIIIIFFSLPLFPAFSERIISSNMDFIFKSIEYLN</sequence>
<dbReference type="Pfam" id="PF01311">
    <property type="entry name" value="Bac_export_1"/>
    <property type="match status" value="1"/>
</dbReference>
<dbReference type="NCBIfam" id="TIGR01400">
    <property type="entry name" value="fliR"/>
    <property type="match status" value="1"/>
</dbReference>
<evidence type="ECO:0000256" key="4">
    <source>
        <dbReference type="ARBA" id="ARBA00022475"/>
    </source>
</evidence>
<evidence type="ECO:0000256" key="10">
    <source>
        <dbReference type="RuleBase" id="RU362071"/>
    </source>
</evidence>
<keyword evidence="11" id="KW-0282">Flagellum</keyword>
<feature type="transmembrane region" description="Helical" evidence="10">
    <location>
        <begin position="128"/>
        <end position="148"/>
    </location>
</feature>
<evidence type="ECO:0000256" key="7">
    <source>
        <dbReference type="ARBA" id="ARBA00023136"/>
    </source>
</evidence>
<dbReference type="Proteomes" id="UP000829116">
    <property type="component" value="Chromosome"/>
</dbReference>
<dbReference type="GO" id="GO:0044780">
    <property type="term" value="P:bacterial-type flagellum assembly"/>
    <property type="evidence" value="ECO:0007669"/>
    <property type="project" value="UniProtKB-UniRule"/>
</dbReference>
<dbReference type="EMBL" id="CP093245">
    <property type="protein sequence ID" value="UNH31873.1"/>
    <property type="molecule type" value="Genomic_DNA"/>
</dbReference>
<feature type="transmembrane region" description="Helical" evidence="10">
    <location>
        <begin position="42"/>
        <end position="59"/>
    </location>
</feature>
<dbReference type="InterPro" id="IPR002010">
    <property type="entry name" value="T3SS_IM_R"/>
</dbReference>
<dbReference type="GO" id="GO:0006605">
    <property type="term" value="P:protein targeting"/>
    <property type="evidence" value="ECO:0007669"/>
    <property type="project" value="UniProtKB-UniRule"/>
</dbReference>
<feature type="transmembrane region" description="Helical" evidence="10">
    <location>
        <begin position="71"/>
        <end position="98"/>
    </location>
</feature>
<evidence type="ECO:0000256" key="3">
    <source>
        <dbReference type="ARBA" id="ARBA00021717"/>
    </source>
</evidence>